<dbReference type="InterPro" id="IPR029039">
    <property type="entry name" value="Flavoprotein-like_sf"/>
</dbReference>
<evidence type="ECO:0000313" key="5">
    <source>
        <dbReference type="EMBL" id="CAJ37924.1"/>
    </source>
</evidence>
<dbReference type="KEGG" id="rci:RRC168"/>
<comment type="cofactor">
    <cofactor evidence="1">
        <name>[4Fe-4S] cluster</name>
        <dbReference type="ChEBI" id="CHEBI:49883"/>
    </cofactor>
</comment>
<dbReference type="EMBL" id="AM114193">
    <property type="protein sequence ID" value="CAJ37924.1"/>
    <property type="molecule type" value="Genomic_DNA"/>
</dbReference>
<reference evidence="5 6" key="1">
    <citation type="journal article" date="2006" name="Science">
        <title>Genome of rice cluster I archaea -- the key methane producers in the rice rhizosphere.</title>
        <authorList>
            <person name="Erkel C."/>
            <person name="Kube M."/>
            <person name="Reinhardt R."/>
            <person name="Liesack W."/>
        </authorList>
    </citation>
    <scope>NUCLEOTIDE SEQUENCE [LARGE SCALE GENOMIC DNA]</scope>
    <source>
        <strain evidence="6">DSM 22066 / NBRC 105507 / MRE50</strain>
    </source>
</reference>
<keyword evidence="3" id="KW-1133">Transmembrane helix</keyword>
<dbReference type="Gene3D" id="3.40.50.360">
    <property type="match status" value="1"/>
</dbReference>
<protein>
    <recommendedName>
        <fullName evidence="4">NADPH-dependent FMN reductase-like domain-containing protein</fullName>
    </recommendedName>
</protein>
<dbReference type="InterPro" id="IPR005025">
    <property type="entry name" value="FMN_Rdtase-like_dom"/>
</dbReference>
<name>Q0W119_METAR</name>
<feature type="transmembrane region" description="Helical" evidence="3">
    <location>
        <begin position="12"/>
        <end position="33"/>
    </location>
</feature>
<comment type="similarity">
    <text evidence="2">Belongs to the SsuE family. Isf subfamily.</text>
</comment>
<dbReference type="Proteomes" id="UP000000663">
    <property type="component" value="Chromosome"/>
</dbReference>
<sequence>MISYYSRENFPYLFASLSIAYFVITMNTMIAYYSHSGHTEKVVKDLASKTGARLERIEPAHEPQKPGKALSSLLTVQADIKECKTDLSDVDFLIVATPVWADGPSPYVEKYLSMVTNCRGKPFSAVIETKVGGGERTLSRIRKALEKKGMKYVSSAFTFEKDVEAGRYDAVIDRFAATIKKVV</sequence>
<proteinExistence type="inferred from homology"/>
<evidence type="ECO:0000256" key="2">
    <source>
        <dbReference type="ARBA" id="ARBA00038292"/>
    </source>
</evidence>
<evidence type="ECO:0000256" key="1">
    <source>
        <dbReference type="ARBA" id="ARBA00001966"/>
    </source>
</evidence>
<evidence type="ECO:0000256" key="3">
    <source>
        <dbReference type="SAM" id="Phobius"/>
    </source>
</evidence>
<feature type="domain" description="NADPH-dependent FMN reductase-like" evidence="4">
    <location>
        <begin position="36"/>
        <end position="162"/>
    </location>
</feature>
<keyword evidence="3" id="KW-0472">Membrane</keyword>
<evidence type="ECO:0000313" key="6">
    <source>
        <dbReference type="Proteomes" id="UP000000663"/>
    </source>
</evidence>
<dbReference type="GO" id="GO:0016491">
    <property type="term" value="F:oxidoreductase activity"/>
    <property type="evidence" value="ECO:0007669"/>
    <property type="project" value="InterPro"/>
</dbReference>
<dbReference type="Pfam" id="PF03358">
    <property type="entry name" value="FMN_red"/>
    <property type="match status" value="1"/>
</dbReference>
<organism evidence="5 6">
    <name type="scientific">Methanocella arvoryzae (strain DSM 22066 / NBRC 105507 / MRE50)</name>
    <dbReference type="NCBI Taxonomy" id="351160"/>
    <lineage>
        <taxon>Archaea</taxon>
        <taxon>Methanobacteriati</taxon>
        <taxon>Methanobacteriota</taxon>
        <taxon>Stenosarchaea group</taxon>
        <taxon>Methanomicrobia</taxon>
        <taxon>Methanocellales</taxon>
        <taxon>Methanocellaceae</taxon>
        <taxon>Methanocella</taxon>
    </lineage>
</organism>
<dbReference type="STRING" id="351160.RRC168"/>
<evidence type="ECO:0000259" key="4">
    <source>
        <dbReference type="Pfam" id="PF03358"/>
    </source>
</evidence>
<dbReference type="PATRIC" id="fig|351160.9.peg.359"/>
<dbReference type="AlphaFoldDB" id="Q0W119"/>
<dbReference type="SUPFAM" id="SSF52218">
    <property type="entry name" value="Flavoproteins"/>
    <property type="match status" value="1"/>
</dbReference>
<gene>
    <name evidence="5" type="ORF">RRC168</name>
</gene>
<accession>Q0W119</accession>
<keyword evidence="3" id="KW-0812">Transmembrane</keyword>
<keyword evidence="6" id="KW-1185">Reference proteome</keyword>
<dbReference type="eggNOG" id="arCOG00519">
    <property type="taxonomic scope" value="Archaea"/>
</dbReference>